<evidence type="ECO:0000313" key="4">
    <source>
        <dbReference type="Proteomes" id="UP001595665"/>
    </source>
</evidence>
<dbReference type="NCBIfam" id="TIGR02595">
    <property type="entry name" value="PEP_CTERM"/>
    <property type="match status" value="1"/>
</dbReference>
<organism evidence="3 4">
    <name type="scientific">Massilia haematophila</name>
    <dbReference type="NCBI Taxonomy" id="457923"/>
    <lineage>
        <taxon>Bacteria</taxon>
        <taxon>Pseudomonadati</taxon>
        <taxon>Pseudomonadota</taxon>
        <taxon>Betaproteobacteria</taxon>
        <taxon>Burkholderiales</taxon>
        <taxon>Oxalobacteraceae</taxon>
        <taxon>Telluria group</taxon>
        <taxon>Massilia</taxon>
    </lineage>
</organism>
<gene>
    <name evidence="3" type="ORF">ACFOPH_04355</name>
</gene>
<keyword evidence="4" id="KW-1185">Reference proteome</keyword>
<proteinExistence type="predicted"/>
<dbReference type="EMBL" id="JBHRVV010000001">
    <property type="protein sequence ID" value="MFC3457475.1"/>
    <property type="molecule type" value="Genomic_DNA"/>
</dbReference>
<dbReference type="Pfam" id="PF07589">
    <property type="entry name" value="PEP-CTERM"/>
    <property type="match status" value="1"/>
</dbReference>
<reference evidence="4" key="1">
    <citation type="journal article" date="2019" name="Int. J. Syst. Evol. Microbiol.">
        <title>The Global Catalogue of Microorganisms (GCM) 10K type strain sequencing project: providing services to taxonomists for standard genome sequencing and annotation.</title>
        <authorList>
            <consortium name="The Broad Institute Genomics Platform"/>
            <consortium name="The Broad Institute Genome Sequencing Center for Infectious Disease"/>
            <person name="Wu L."/>
            <person name="Ma J."/>
        </authorList>
    </citation>
    <scope>NUCLEOTIDE SEQUENCE [LARGE SCALE GENOMIC DNA]</scope>
    <source>
        <strain evidence="4">CCM 7480</strain>
    </source>
</reference>
<evidence type="ECO:0000256" key="1">
    <source>
        <dbReference type="SAM" id="SignalP"/>
    </source>
</evidence>
<name>A0ABV7PE68_9BURK</name>
<comment type="caution">
    <text evidence="3">The sequence shown here is derived from an EMBL/GenBank/DDBJ whole genome shotgun (WGS) entry which is preliminary data.</text>
</comment>
<feature type="signal peptide" evidence="1">
    <location>
        <begin position="1"/>
        <end position="20"/>
    </location>
</feature>
<evidence type="ECO:0000313" key="3">
    <source>
        <dbReference type="EMBL" id="MFC3457475.1"/>
    </source>
</evidence>
<keyword evidence="1" id="KW-0732">Signal</keyword>
<dbReference type="RefSeq" id="WP_312550573.1">
    <property type="nucleotide sequence ID" value="NZ_JBHRVV010000001.1"/>
</dbReference>
<dbReference type="InterPro" id="IPR013424">
    <property type="entry name" value="Ice-binding_C"/>
</dbReference>
<evidence type="ECO:0000259" key="2">
    <source>
        <dbReference type="Pfam" id="PF07589"/>
    </source>
</evidence>
<dbReference type="Proteomes" id="UP001595665">
    <property type="component" value="Unassembled WGS sequence"/>
</dbReference>
<feature type="chain" id="PRO_5045180176" evidence="1">
    <location>
        <begin position="21"/>
        <end position="104"/>
    </location>
</feature>
<accession>A0ABV7PE68</accession>
<sequence>MSVRHLVIAALLVTAGAAQAQTARIHPGTLTGWAATGVAGVAASATAAGPGNVVQAPAPAVIPPIAAEPGVTAPEAAEVPEPSSIALLLAGAMGVGALRRRRAK</sequence>
<feature type="domain" description="Ice-binding protein C-terminal" evidence="2">
    <location>
        <begin position="79"/>
        <end position="101"/>
    </location>
</feature>
<protein>
    <submittedName>
        <fullName evidence="3">PEP-CTERM sorting domain-containing protein</fullName>
    </submittedName>
</protein>